<proteinExistence type="predicted"/>
<name>A0A0N1E8Z6_9HELI</name>
<reference evidence="1 2" key="1">
    <citation type="submission" date="2014-06" db="EMBL/GenBank/DDBJ databases">
        <title>Helicobacter pullorum isolates in fresh chicken meat - phenotypic and genotypic features.</title>
        <authorList>
            <person name="Borges V."/>
            <person name="Santos A."/>
            <person name="Correia C.B."/>
            <person name="Saraiva M."/>
            <person name="Menard A."/>
            <person name="Vieira L."/>
            <person name="Sampaio D.A."/>
            <person name="Gomes J.P."/>
            <person name="Oleastro M."/>
        </authorList>
    </citation>
    <scope>NUCLEOTIDE SEQUENCE [LARGE SCALE GENOMIC DNA]</scope>
    <source>
        <strain evidence="1 2">229334/12</strain>
    </source>
</reference>
<evidence type="ECO:0000313" key="1">
    <source>
        <dbReference type="EMBL" id="KPH55833.1"/>
    </source>
</evidence>
<dbReference type="AlphaFoldDB" id="A0A0N1E8Z6"/>
<accession>A0A0N1E8Z6</accession>
<dbReference type="Proteomes" id="UP000037997">
    <property type="component" value="Unassembled WGS sequence"/>
</dbReference>
<gene>
    <name evidence="1" type="ORF">HPU229334_05715</name>
</gene>
<comment type="caution">
    <text evidence="1">The sequence shown here is derived from an EMBL/GenBank/DDBJ whole genome shotgun (WGS) entry which is preliminary data.</text>
</comment>
<sequence>MHGKIVRYLSSNGKGVVINSSKMLFEFTKETWHDKKVIPMVGMYVEFRCDEYQKITSCKASKFQDFKKEYLVTEMDFWKNESDEKLEALQSNKRDYIVQNIYKTTQYDNLQNIPLTLEVVQIIERYFYQEILAITFLNNISLPKEPVLYDYVHFKRFGQKALDSLLYNDKTISKDEFIDELNVIARLESAYNDFEHYSHLNIKNIFEKHFLAQQCHFQALLIAIDKAKNSQNYYLRRIEFLRGQILLLDKRIQNKNEVEKSLAKKERFQEELKSLLQDSTKAATRYSKLEILRRDFEEKYYKIFEVLFWQFYQRICKRVKEGLDVCITHLDDKIFLKSLHSLAYQKNYFKSLQNDRAPTILYYMEQYLEHLNKERLNEADSLLYCHVEKIKKEHCKYFLIVTSDEKEVLWLKLKLLLQSKFYSVKVAYKQIVYFHLLREYQFEKIYIDGQNLWKDIKGIIEDVKSLKNNAKTPLVLISPKDKENRFGFFE</sequence>
<dbReference type="EMBL" id="JNOC01000031">
    <property type="protein sequence ID" value="KPH55833.1"/>
    <property type="molecule type" value="Genomic_DNA"/>
</dbReference>
<dbReference type="STRING" id="35818.HPU229336_01205"/>
<organism evidence="1 2">
    <name type="scientific">Helicobacter pullorum</name>
    <dbReference type="NCBI Taxonomy" id="35818"/>
    <lineage>
        <taxon>Bacteria</taxon>
        <taxon>Pseudomonadati</taxon>
        <taxon>Campylobacterota</taxon>
        <taxon>Epsilonproteobacteria</taxon>
        <taxon>Campylobacterales</taxon>
        <taxon>Helicobacteraceae</taxon>
        <taxon>Helicobacter</taxon>
    </lineage>
</organism>
<protein>
    <submittedName>
        <fullName evidence="1">Uncharacterized protein</fullName>
    </submittedName>
</protein>
<evidence type="ECO:0000313" key="2">
    <source>
        <dbReference type="Proteomes" id="UP000037997"/>
    </source>
</evidence>
<dbReference type="RefSeq" id="WP_054197916.1">
    <property type="nucleotide sequence ID" value="NZ_JNOC01000031.1"/>
</dbReference>
<dbReference type="PATRIC" id="fig|35818.11.peg.1125"/>